<dbReference type="RefSeq" id="WP_013570212.1">
    <property type="nucleotide sequence ID" value="NC_014963.1"/>
</dbReference>
<dbReference type="GO" id="GO:0005886">
    <property type="term" value="C:plasma membrane"/>
    <property type="evidence" value="ECO:0007669"/>
    <property type="project" value="UniProtKB-SubCell"/>
</dbReference>
<feature type="transmembrane region" description="Helical" evidence="1">
    <location>
        <begin position="441"/>
        <end position="459"/>
    </location>
</feature>
<keyword evidence="1" id="KW-1133">Transmembrane helix</keyword>
<sequence length="474" mass="53939">MSLASARPWHHARAWQTNLALILLGSGLFLLTLQLISEYRRFTIGFSGVSGWSVVLYLSAILIIRSQPADRYTFGIILTFAIAFRLVTLVPAPYLSSDIYRYAWDGVVQHAHISPYRYVPGDPALQFLRGPNQELFDHINRRDYAHTIYPPVAQFLFYVITFINPTMTFMKTAMILFEGLTLFALLKLLRELGVRREQSLLYAWCPLLVWEIGSSGHLDSVALAFMGLALLARYRRQPILTGLFLGLAIMTKMYPLVLFPALFRRGEYKMPAALVVVVAVGYACYSSVGMKVFGFLGGYVHEEGMDTGTHYFLRELTQHLPGLHTLSVKSYFVFVTIVFTVLIIWCWRTCCNPAWPKVNSAQTRVFGLPTEADFVIPAFSLAFTLMLLFSPRYPWYVAWLVPFVTIVPDLTAFAYICGLFYMCTTSLAVGSGPSQFLLNKCLYGGVFFAFLLDIILRRWPIHRRHFTLEPENVR</sequence>
<proteinExistence type="predicted"/>
<reference evidence="2 3" key="1">
    <citation type="journal article" date="2012" name="Stand. Genomic Sci.">
        <title>Complete genome sequence of Terriglobus saanensis type strain SP1PR4(T), an Acidobacteria from tundra soil.</title>
        <authorList>
            <person name="Rawat S.R."/>
            <person name="Mannisto M.K."/>
            <person name="Starovoytov V."/>
            <person name="Goodwin L."/>
            <person name="Nolan M."/>
            <person name="Hauser L."/>
            <person name="Land M."/>
            <person name="Davenport K.W."/>
            <person name="Woyke T."/>
            <person name="Haggblom M.M."/>
        </authorList>
    </citation>
    <scope>NUCLEOTIDE SEQUENCE</scope>
    <source>
        <strain evidence="3">ATCC BAA-1853 / DSM 23119 / SP1PR4</strain>
    </source>
</reference>
<protein>
    <recommendedName>
        <fullName evidence="4">DUF2029 domain-containing protein</fullName>
    </recommendedName>
</protein>
<feature type="transmembrane region" description="Helical" evidence="1">
    <location>
        <begin position="372"/>
        <end position="390"/>
    </location>
</feature>
<feature type="transmembrane region" description="Helical" evidence="1">
    <location>
        <begin position="42"/>
        <end position="64"/>
    </location>
</feature>
<dbReference type="GO" id="GO:0016758">
    <property type="term" value="F:hexosyltransferase activity"/>
    <property type="evidence" value="ECO:0007669"/>
    <property type="project" value="InterPro"/>
</dbReference>
<keyword evidence="1" id="KW-0472">Membrane</keyword>
<evidence type="ECO:0000313" key="2">
    <source>
        <dbReference type="EMBL" id="ADV84482.1"/>
    </source>
</evidence>
<organism evidence="2 3">
    <name type="scientific">Terriglobus saanensis (strain ATCC BAA-1853 / DSM 23119 / SP1PR4)</name>
    <dbReference type="NCBI Taxonomy" id="401053"/>
    <lineage>
        <taxon>Bacteria</taxon>
        <taxon>Pseudomonadati</taxon>
        <taxon>Acidobacteriota</taxon>
        <taxon>Terriglobia</taxon>
        <taxon>Terriglobales</taxon>
        <taxon>Acidobacteriaceae</taxon>
        <taxon>Terriglobus</taxon>
    </lineage>
</organism>
<dbReference type="KEGG" id="tsa:AciPR4_3732"/>
<feature type="transmembrane region" description="Helical" evidence="1">
    <location>
        <begin position="270"/>
        <end position="288"/>
    </location>
</feature>
<dbReference type="Proteomes" id="UP000006844">
    <property type="component" value="Chromosome"/>
</dbReference>
<accession>E8V0J9</accession>
<name>E8V0J9_TERSS</name>
<keyword evidence="3" id="KW-1185">Reference proteome</keyword>
<evidence type="ECO:0000256" key="1">
    <source>
        <dbReference type="SAM" id="Phobius"/>
    </source>
</evidence>
<dbReference type="eggNOG" id="COG1216">
    <property type="taxonomic scope" value="Bacteria"/>
</dbReference>
<dbReference type="AlphaFoldDB" id="E8V0J9"/>
<feature type="transmembrane region" description="Helical" evidence="1">
    <location>
        <begin position="76"/>
        <end position="95"/>
    </location>
</feature>
<feature type="transmembrane region" description="Helical" evidence="1">
    <location>
        <begin position="243"/>
        <end position="263"/>
    </location>
</feature>
<feature type="transmembrane region" description="Helical" evidence="1">
    <location>
        <begin position="410"/>
        <end position="429"/>
    </location>
</feature>
<dbReference type="HOGENOM" id="CLU_029930_1_0_0"/>
<dbReference type="STRING" id="401053.AciPR4_3732"/>
<evidence type="ECO:0000313" key="3">
    <source>
        <dbReference type="Proteomes" id="UP000006844"/>
    </source>
</evidence>
<keyword evidence="1" id="KW-0812">Transmembrane</keyword>
<dbReference type="Pfam" id="PF26314">
    <property type="entry name" value="MptA_B_family"/>
    <property type="match status" value="1"/>
</dbReference>
<feature type="transmembrane region" description="Helical" evidence="1">
    <location>
        <begin position="12"/>
        <end position="36"/>
    </location>
</feature>
<feature type="transmembrane region" description="Helical" evidence="1">
    <location>
        <begin position="331"/>
        <end position="351"/>
    </location>
</feature>
<gene>
    <name evidence="2" type="ordered locus">AciPR4_3732</name>
</gene>
<evidence type="ECO:0008006" key="4">
    <source>
        <dbReference type="Google" id="ProtNLM"/>
    </source>
</evidence>
<dbReference type="EMBL" id="CP002467">
    <property type="protein sequence ID" value="ADV84482.1"/>
    <property type="molecule type" value="Genomic_DNA"/>
</dbReference>
<dbReference type="OrthoDB" id="3362857at2"/>